<evidence type="ECO:0000256" key="4">
    <source>
        <dbReference type="ARBA" id="ARBA00023136"/>
    </source>
</evidence>
<dbReference type="RefSeq" id="WP_214202526.1">
    <property type="nucleotide sequence ID" value="NZ_JBHLWK010000028.1"/>
</dbReference>
<evidence type="ECO:0000256" key="1">
    <source>
        <dbReference type="ARBA" id="ARBA00004442"/>
    </source>
</evidence>
<dbReference type="Proteomes" id="UP001589798">
    <property type="component" value="Unassembled WGS sequence"/>
</dbReference>
<keyword evidence="4" id="KW-0472">Membrane</keyword>
<evidence type="ECO:0000313" key="8">
    <source>
        <dbReference type="Proteomes" id="UP001589798"/>
    </source>
</evidence>
<dbReference type="PANTHER" id="PTHR38776:SF1">
    <property type="entry name" value="MLTA-INTERACTING PROTEIN-RELATED"/>
    <property type="match status" value="1"/>
</dbReference>
<evidence type="ECO:0000256" key="5">
    <source>
        <dbReference type="ARBA" id="ARBA00023237"/>
    </source>
</evidence>
<evidence type="ECO:0000313" key="7">
    <source>
        <dbReference type="EMBL" id="MFC0206467.1"/>
    </source>
</evidence>
<keyword evidence="5" id="KW-0998">Cell outer membrane</keyword>
<comment type="subcellular location">
    <subcellularLocation>
        <location evidence="1">Cell outer membrane</location>
    </subcellularLocation>
</comment>
<evidence type="ECO:0000256" key="2">
    <source>
        <dbReference type="ARBA" id="ARBA00005722"/>
    </source>
</evidence>
<gene>
    <name evidence="7" type="ORF">ACFFJC_19560</name>
</gene>
<dbReference type="EMBL" id="JBHLWK010000028">
    <property type="protein sequence ID" value="MFC0206467.1"/>
    <property type="molecule type" value="Genomic_DNA"/>
</dbReference>
<dbReference type="Pfam" id="PF06629">
    <property type="entry name" value="MipA"/>
    <property type="match status" value="1"/>
</dbReference>
<keyword evidence="8" id="KW-1185">Reference proteome</keyword>
<keyword evidence="3 6" id="KW-0732">Signal</keyword>
<reference evidence="7 8" key="1">
    <citation type="submission" date="2024-09" db="EMBL/GenBank/DDBJ databases">
        <authorList>
            <person name="Sun Q."/>
            <person name="Mori K."/>
        </authorList>
    </citation>
    <scope>NUCLEOTIDE SEQUENCE [LARGE SCALE GENOMIC DNA]</scope>
    <source>
        <strain evidence="7 8">CCM 7706</strain>
    </source>
</reference>
<accession>A0ABV6D1D8</accession>
<dbReference type="PANTHER" id="PTHR38776">
    <property type="entry name" value="MLTA-INTERACTING PROTEIN-RELATED"/>
    <property type="match status" value="1"/>
</dbReference>
<feature type="chain" id="PRO_5045729984" evidence="6">
    <location>
        <begin position="28"/>
        <end position="285"/>
    </location>
</feature>
<evidence type="ECO:0000256" key="6">
    <source>
        <dbReference type="SAM" id="SignalP"/>
    </source>
</evidence>
<protein>
    <submittedName>
        <fullName evidence="7">MipA/OmpV family protein</fullName>
    </submittedName>
</protein>
<name>A0ABV6D1D8_9SPHN</name>
<sequence>MKVQGLTSLGTAAAFAFGLASAVPARAQSEDTGAPDRSRLTIGVGAATLPDYEGADKNNITPGVVLIGKVADHDFFTRGTQLYVNLIPSRSGPGTNVELGVIGAARLDRTNKVDNLQVRALGKIDTAWEAGGYVGISRTGVITSDYDTLTVRVAYVHDLSDVHDSYVVTPQINYATPLSTRTLVSVGASADYVGKGYGRTYFAVTPAGSLASGLRTYSINDSGWKRYNLSAFILQSLSGDLRRGFGLGAGVLYGRMLGKYKRSPIVSDVGDADQLAAAVGLTYTF</sequence>
<dbReference type="InterPro" id="IPR010583">
    <property type="entry name" value="MipA"/>
</dbReference>
<evidence type="ECO:0000256" key="3">
    <source>
        <dbReference type="ARBA" id="ARBA00022729"/>
    </source>
</evidence>
<comment type="similarity">
    <text evidence="2">Belongs to the MipA/OmpV family.</text>
</comment>
<feature type="signal peptide" evidence="6">
    <location>
        <begin position="1"/>
        <end position="27"/>
    </location>
</feature>
<organism evidence="7 8">
    <name type="scientific">Novosphingobium soli</name>
    <dbReference type="NCBI Taxonomy" id="574956"/>
    <lineage>
        <taxon>Bacteria</taxon>
        <taxon>Pseudomonadati</taxon>
        <taxon>Pseudomonadota</taxon>
        <taxon>Alphaproteobacteria</taxon>
        <taxon>Sphingomonadales</taxon>
        <taxon>Sphingomonadaceae</taxon>
        <taxon>Novosphingobium</taxon>
    </lineage>
</organism>
<comment type="caution">
    <text evidence="7">The sequence shown here is derived from an EMBL/GenBank/DDBJ whole genome shotgun (WGS) entry which is preliminary data.</text>
</comment>
<proteinExistence type="inferred from homology"/>